<dbReference type="SUPFAM" id="SSF51735">
    <property type="entry name" value="NAD(P)-binding Rossmann-fold domains"/>
    <property type="match status" value="1"/>
</dbReference>
<protein>
    <recommendedName>
        <fullName evidence="7">Oxidoreductase</fullName>
    </recommendedName>
</protein>
<dbReference type="InterPro" id="IPR051317">
    <property type="entry name" value="Gfo/Idh/MocA_oxidoreduct"/>
</dbReference>
<dbReference type="Pfam" id="PF01408">
    <property type="entry name" value="GFO_IDH_MocA"/>
    <property type="match status" value="1"/>
</dbReference>
<dbReference type="STRING" id="98765.A0A2R6NE44"/>
<evidence type="ECO:0000259" key="3">
    <source>
        <dbReference type="Pfam" id="PF01408"/>
    </source>
</evidence>
<dbReference type="InterPro" id="IPR004104">
    <property type="entry name" value="Gfo/Idh/MocA-like_OxRdtase_C"/>
</dbReference>
<dbReference type="Proteomes" id="UP000186601">
    <property type="component" value="Unassembled WGS sequence"/>
</dbReference>
<evidence type="ECO:0008006" key="7">
    <source>
        <dbReference type="Google" id="ProtNLM"/>
    </source>
</evidence>
<reference evidence="5 6" key="1">
    <citation type="submission" date="2018-02" db="EMBL/GenBank/DDBJ databases">
        <title>Genome sequence of the basidiomycete white-rot fungus Phlebia centrifuga.</title>
        <authorList>
            <person name="Granchi Z."/>
            <person name="Peng M."/>
            <person name="de Vries R.P."/>
            <person name="Hilden K."/>
            <person name="Makela M.R."/>
            <person name="Grigoriev I."/>
            <person name="Riley R."/>
        </authorList>
    </citation>
    <scope>NUCLEOTIDE SEQUENCE [LARGE SCALE GENOMIC DNA]</scope>
    <source>
        <strain evidence="5 6">FBCC195</strain>
    </source>
</reference>
<accession>A0A2R6NE44</accession>
<keyword evidence="6" id="KW-1185">Reference proteome</keyword>
<dbReference type="GO" id="GO:0016491">
    <property type="term" value="F:oxidoreductase activity"/>
    <property type="evidence" value="ECO:0007669"/>
    <property type="project" value="UniProtKB-KW"/>
</dbReference>
<name>A0A2R6NE44_9APHY</name>
<dbReference type="OrthoDB" id="446809at2759"/>
<dbReference type="InterPro" id="IPR000683">
    <property type="entry name" value="Gfo/Idh/MocA-like_OxRdtase_N"/>
</dbReference>
<evidence type="ECO:0000313" key="5">
    <source>
        <dbReference type="EMBL" id="PSR70633.1"/>
    </source>
</evidence>
<evidence type="ECO:0000259" key="4">
    <source>
        <dbReference type="Pfam" id="PF02894"/>
    </source>
</evidence>
<organism evidence="5 6">
    <name type="scientific">Hermanssonia centrifuga</name>
    <dbReference type="NCBI Taxonomy" id="98765"/>
    <lineage>
        <taxon>Eukaryota</taxon>
        <taxon>Fungi</taxon>
        <taxon>Dikarya</taxon>
        <taxon>Basidiomycota</taxon>
        <taxon>Agaricomycotina</taxon>
        <taxon>Agaricomycetes</taxon>
        <taxon>Polyporales</taxon>
        <taxon>Meruliaceae</taxon>
        <taxon>Hermanssonia</taxon>
    </lineage>
</organism>
<evidence type="ECO:0000313" key="6">
    <source>
        <dbReference type="Proteomes" id="UP000186601"/>
    </source>
</evidence>
<proteinExistence type="inferred from homology"/>
<feature type="domain" description="Gfo/Idh/MocA-like oxidoreductase N-terminal" evidence="3">
    <location>
        <begin position="5"/>
        <end position="126"/>
    </location>
</feature>
<evidence type="ECO:0000256" key="1">
    <source>
        <dbReference type="ARBA" id="ARBA00010928"/>
    </source>
</evidence>
<dbReference type="PANTHER" id="PTHR43708:SF5">
    <property type="entry name" value="CONSERVED EXPRESSED OXIDOREDUCTASE (EUROFUNG)-RELATED"/>
    <property type="match status" value="1"/>
</dbReference>
<comment type="similarity">
    <text evidence="1">Belongs to the Gfo/Idh/MocA family.</text>
</comment>
<dbReference type="Gene3D" id="3.40.50.720">
    <property type="entry name" value="NAD(P)-binding Rossmann-like Domain"/>
    <property type="match status" value="1"/>
</dbReference>
<sequence>MTQKINVAVLGTGFSATVFHIPYILSLPNIYTLHTIYERRATPDHSVGREKYGHLGVKIATTLEEVLDDPEVHLVVVTTKDPVHYELSKKSLFAGKHVVLEKPVTATSAEVRDLINTAKENNVVFAPFHNRRFDGDFRTVRKLIQEGKLPGIIDFESRYDVRADWGASPEPGGTAGIAYGLGSHLIDQAIALFGKPSSVTALLDNGRGNGHPDVDDSFIIHLRYSNNPVLVTLRSALHSVVSHQIRFIVRSLNQSFVKYGLDVQEPQVMFEGKSPLDPGFGEDPAEAYGEYAEVVDGKPKYTKVPTERGVYIEYYRNVGETILGKTTLEVTGEHAELGIKIIELAHQSHKENKTIVLE</sequence>
<dbReference type="AlphaFoldDB" id="A0A2R6NE44"/>
<keyword evidence="2" id="KW-0560">Oxidoreductase</keyword>
<comment type="caution">
    <text evidence="5">The sequence shown here is derived from an EMBL/GenBank/DDBJ whole genome shotgun (WGS) entry which is preliminary data.</text>
</comment>
<gene>
    <name evidence="5" type="ORF">PHLCEN_2v13493</name>
</gene>
<dbReference type="PANTHER" id="PTHR43708">
    <property type="entry name" value="CONSERVED EXPRESSED OXIDOREDUCTASE (EUROFUNG)"/>
    <property type="match status" value="1"/>
</dbReference>
<feature type="domain" description="Gfo/Idh/MocA-like oxidoreductase C-terminal" evidence="4">
    <location>
        <begin position="141"/>
        <end position="355"/>
    </location>
</feature>
<dbReference type="Pfam" id="PF02894">
    <property type="entry name" value="GFO_IDH_MocA_C"/>
    <property type="match status" value="1"/>
</dbReference>
<evidence type="ECO:0000256" key="2">
    <source>
        <dbReference type="ARBA" id="ARBA00023002"/>
    </source>
</evidence>
<dbReference type="EMBL" id="MLYV02001342">
    <property type="protein sequence ID" value="PSR70633.1"/>
    <property type="molecule type" value="Genomic_DNA"/>
</dbReference>
<dbReference type="InterPro" id="IPR036291">
    <property type="entry name" value="NAD(P)-bd_dom_sf"/>
</dbReference>
<dbReference type="GO" id="GO:0000166">
    <property type="term" value="F:nucleotide binding"/>
    <property type="evidence" value="ECO:0007669"/>
    <property type="project" value="InterPro"/>
</dbReference>
<dbReference type="Gene3D" id="3.30.360.10">
    <property type="entry name" value="Dihydrodipicolinate Reductase, domain 2"/>
    <property type="match status" value="1"/>
</dbReference>